<feature type="domain" description="F-BAR" evidence="15">
    <location>
        <begin position="8"/>
        <end position="272"/>
    </location>
</feature>
<sequence length="650" mass="71744">MVYRCDELSLSYQRFYESKDQWDSVSSHSQKGIDFLETYGRFVKERSTIEADYAKSLRKLVKTFLPKKKEDSEKFTVLVAFRDSIKETGDMAGQHELIAEDLNQHIVSRVHDLIKELKEERKKNLAEGARLQQQLSTSHQQLEKAKKNYEKAFREAEKAQDNYQRADADLNLSRAEVEKTKMSLSIKSQNSEDHKNEYANQLQKTNALQNEHYNSLLPGVMQNFQELDMKRIKDFKNLLIQSTQIERRVYPILEKCLDGIVKAAESIDEGADSEAVIEKYKSGFEPPGDVPFDDLSANRQNGSDGDTNSLPGYNSSSNATPGSHGYPAHRSDTVKGTISAAKLRKRANLFTGLFGSNKEDFSELPPTQRRKKIQQKMEEITSKLNQETAARDALLKMKEVYEANPSLGDPLTITGQLSESYSTIEKLKGDLVKYQTMLDNPEPPQPSPTPPSRHSHSGSLTPNSHLHQANGSHSSSPRNGAVVGVGHGSSPRSSINSHRTSLSDESISRSSHSPESGISLSHNSLHGSETGGMNGGSSLHANPSALHSNSNALHTSGLSQTDSVDLADDAADDSAEFYDLDPLPVIGSCRALFNFDGLSEGSMALAEGDELLVIELDAGDGWTRVRRGPPDGTEGFVPTSYIQVTLNPDC</sequence>
<dbReference type="PROSITE" id="PS50002">
    <property type="entry name" value="SH3"/>
    <property type="match status" value="1"/>
</dbReference>
<dbReference type="GO" id="GO:0005886">
    <property type="term" value="C:plasma membrane"/>
    <property type="evidence" value="ECO:0007669"/>
    <property type="project" value="UniProtKB-SubCell"/>
</dbReference>
<dbReference type="Proteomes" id="UP000694843">
    <property type="component" value="Unplaced"/>
</dbReference>
<keyword evidence="4 10" id="KW-0728">SH3 domain</keyword>
<dbReference type="GO" id="GO:0005737">
    <property type="term" value="C:cytoplasm"/>
    <property type="evidence" value="ECO:0007669"/>
    <property type="project" value="UniProtKB-SubCell"/>
</dbReference>
<evidence type="ECO:0000256" key="2">
    <source>
        <dbReference type="ARBA" id="ARBA00004496"/>
    </source>
</evidence>
<protein>
    <submittedName>
        <fullName evidence="18">Formin-binding protein 1-like isoform X3</fullName>
    </submittedName>
</protein>
<dbReference type="PANTHER" id="PTHR15735:SF12">
    <property type="entry name" value="CDC42-INTERACTING PROTEIN 4, ISOFORM B"/>
    <property type="match status" value="1"/>
</dbReference>
<dbReference type="Gene3D" id="2.30.30.40">
    <property type="entry name" value="SH3 Domains"/>
    <property type="match status" value="1"/>
</dbReference>
<evidence type="ECO:0000256" key="5">
    <source>
        <dbReference type="ARBA" id="ARBA00022475"/>
    </source>
</evidence>
<dbReference type="GO" id="GO:0007165">
    <property type="term" value="P:signal transduction"/>
    <property type="evidence" value="ECO:0007669"/>
    <property type="project" value="InterPro"/>
</dbReference>
<dbReference type="InterPro" id="IPR001452">
    <property type="entry name" value="SH3_domain"/>
</dbReference>
<evidence type="ECO:0000256" key="11">
    <source>
        <dbReference type="PROSITE-ProRule" id="PRU01077"/>
    </source>
</evidence>
<evidence type="ECO:0000259" key="15">
    <source>
        <dbReference type="PROSITE" id="PS51741"/>
    </source>
</evidence>
<feature type="compositionally biased region" description="Polar residues" evidence="13">
    <location>
        <begin position="490"/>
        <end position="500"/>
    </location>
</feature>
<dbReference type="InterPro" id="IPR001060">
    <property type="entry name" value="FCH_dom"/>
</dbReference>
<dbReference type="SMART" id="SM00055">
    <property type="entry name" value="FCH"/>
    <property type="match status" value="1"/>
</dbReference>
<dbReference type="PROSITE" id="PS51741">
    <property type="entry name" value="F_BAR"/>
    <property type="match status" value="1"/>
</dbReference>
<keyword evidence="8 11" id="KW-0175">Coiled coil</keyword>
<reference evidence="18" key="1">
    <citation type="submission" date="2025-08" db="UniProtKB">
        <authorList>
            <consortium name="RefSeq"/>
        </authorList>
    </citation>
    <scope>IDENTIFICATION</scope>
    <source>
        <tissue evidence="18">Whole organism</tissue>
    </source>
</reference>
<feature type="compositionally biased region" description="Polar residues" evidence="13">
    <location>
        <begin position="460"/>
        <end position="478"/>
    </location>
</feature>
<keyword evidence="6" id="KW-0963">Cytoplasm</keyword>
<feature type="domain" description="SH3" evidence="14">
    <location>
        <begin position="584"/>
        <end position="647"/>
    </location>
</feature>
<dbReference type="FunFam" id="2.30.30.40:FF:000203">
    <property type="entry name" value="Cdc42-interacting protein 4, isoform F"/>
    <property type="match status" value="1"/>
</dbReference>
<dbReference type="Gene3D" id="1.20.1270.60">
    <property type="entry name" value="Arfaptin homology (AH) domain/BAR domain"/>
    <property type="match status" value="1"/>
</dbReference>
<dbReference type="CDD" id="cd11619">
    <property type="entry name" value="HR1_CIP4-like"/>
    <property type="match status" value="1"/>
</dbReference>
<evidence type="ECO:0000313" key="18">
    <source>
        <dbReference type="RefSeq" id="XP_047736513.1"/>
    </source>
</evidence>
<keyword evidence="5" id="KW-1003">Cell membrane</keyword>
<dbReference type="Pfam" id="PF00611">
    <property type="entry name" value="FCH"/>
    <property type="match status" value="1"/>
</dbReference>
<dbReference type="InterPro" id="IPR011072">
    <property type="entry name" value="HR1_rho-bd"/>
</dbReference>
<evidence type="ECO:0000256" key="6">
    <source>
        <dbReference type="ARBA" id="ARBA00022490"/>
    </source>
</evidence>
<dbReference type="SUPFAM" id="SSF50044">
    <property type="entry name" value="SH3-domain"/>
    <property type="match status" value="1"/>
</dbReference>
<evidence type="ECO:0000256" key="7">
    <source>
        <dbReference type="ARBA" id="ARBA00022583"/>
    </source>
</evidence>
<dbReference type="FunFam" id="1.20.1270.60:FF:000002">
    <property type="entry name" value="Formin-binding protein 1-like isoform 1"/>
    <property type="match status" value="1"/>
</dbReference>
<gene>
    <name evidence="18" type="primary">LOC108665701</name>
</gene>
<dbReference type="SMART" id="SM00326">
    <property type="entry name" value="SH3"/>
    <property type="match status" value="1"/>
</dbReference>
<dbReference type="PANTHER" id="PTHR15735">
    <property type="entry name" value="FCH AND DOUBLE SH3 DOMAINS PROTEIN"/>
    <property type="match status" value="1"/>
</dbReference>
<evidence type="ECO:0000259" key="14">
    <source>
        <dbReference type="PROSITE" id="PS50002"/>
    </source>
</evidence>
<feature type="coiled-coil region" evidence="12">
    <location>
        <begin position="114"/>
        <end position="211"/>
    </location>
</feature>
<proteinExistence type="inferred from homology"/>
<evidence type="ECO:0000256" key="10">
    <source>
        <dbReference type="PROSITE-ProRule" id="PRU00192"/>
    </source>
</evidence>
<dbReference type="InterPro" id="IPR036028">
    <property type="entry name" value="SH3-like_dom_sf"/>
</dbReference>
<dbReference type="AlphaFoldDB" id="A0A979FHU1"/>
<organism evidence="17 18">
    <name type="scientific">Hyalella azteca</name>
    <name type="common">Amphipod</name>
    <dbReference type="NCBI Taxonomy" id="294128"/>
    <lineage>
        <taxon>Eukaryota</taxon>
        <taxon>Metazoa</taxon>
        <taxon>Ecdysozoa</taxon>
        <taxon>Arthropoda</taxon>
        <taxon>Crustacea</taxon>
        <taxon>Multicrustacea</taxon>
        <taxon>Malacostraca</taxon>
        <taxon>Eumalacostraca</taxon>
        <taxon>Peracarida</taxon>
        <taxon>Amphipoda</taxon>
        <taxon>Senticaudata</taxon>
        <taxon>Talitrida</taxon>
        <taxon>Talitroidea</taxon>
        <taxon>Hyalellidae</taxon>
        <taxon>Hyalella</taxon>
    </lineage>
</organism>
<evidence type="ECO:0000259" key="16">
    <source>
        <dbReference type="PROSITE" id="PS51860"/>
    </source>
</evidence>
<dbReference type="InterPro" id="IPR031160">
    <property type="entry name" value="F_BAR_dom"/>
</dbReference>
<evidence type="ECO:0000256" key="3">
    <source>
        <dbReference type="ARBA" id="ARBA00009426"/>
    </source>
</evidence>
<evidence type="ECO:0000256" key="12">
    <source>
        <dbReference type="SAM" id="Coils"/>
    </source>
</evidence>
<evidence type="ECO:0000256" key="8">
    <source>
        <dbReference type="ARBA" id="ARBA00023054"/>
    </source>
</evidence>
<dbReference type="SUPFAM" id="SSF103657">
    <property type="entry name" value="BAR/IMD domain-like"/>
    <property type="match status" value="1"/>
</dbReference>
<accession>A0A979FHU1</accession>
<dbReference type="InterPro" id="IPR057870">
    <property type="entry name" value="HR1_TOCA"/>
</dbReference>
<keyword evidence="17" id="KW-1185">Reference proteome</keyword>
<dbReference type="Gene3D" id="6.10.140.470">
    <property type="match status" value="1"/>
</dbReference>
<comment type="subcellular location">
    <subcellularLocation>
        <location evidence="1">Cell membrane</location>
    </subcellularLocation>
    <subcellularLocation>
        <location evidence="2">Cytoplasm</location>
    </subcellularLocation>
</comment>
<evidence type="ECO:0000313" key="17">
    <source>
        <dbReference type="Proteomes" id="UP000694843"/>
    </source>
</evidence>
<dbReference type="RefSeq" id="XP_047736513.1">
    <property type="nucleotide sequence ID" value="XM_047880557.1"/>
</dbReference>
<dbReference type="PROSITE" id="PS51860">
    <property type="entry name" value="REM_1"/>
    <property type="match status" value="1"/>
</dbReference>
<feature type="compositionally biased region" description="Polar residues" evidence="13">
    <location>
        <begin position="536"/>
        <end position="557"/>
    </location>
</feature>
<evidence type="ECO:0000256" key="9">
    <source>
        <dbReference type="ARBA" id="ARBA00023136"/>
    </source>
</evidence>
<evidence type="ECO:0000256" key="1">
    <source>
        <dbReference type="ARBA" id="ARBA00004236"/>
    </source>
</evidence>
<dbReference type="Pfam" id="PF25610">
    <property type="entry name" value="HR1_TOCA"/>
    <property type="match status" value="1"/>
</dbReference>
<comment type="similarity">
    <text evidence="3">Belongs to the FNBP1 family.</text>
</comment>
<evidence type="ECO:0000256" key="13">
    <source>
        <dbReference type="SAM" id="MobiDB-lite"/>
    </source>
</evidence>
<dbReference type="CDD" id="cd07653">
    <property type="entry name" value="F-BAR_CIP4-like"/>
    <property type="match status" value="1"/>
</dbReference>
<name>A0A979FHU1_HYAAZ</name>
<feature type="region of interest" description="Disordered" evidence="13">
    <location>
        <begin position="282"/>
        <end position="333"/>
    </location>
</feature>
<feature type="compositionally biased region" description="Polar residues" evidence="13">
    <location>
        <begin position="297"/>
        <end position="321"/>
    </location>
</feature>
<keyword evidence="7" id="KW-0254">Endocytosis</keyword>
<evidence type="ECO:0000256" key="4">
    <source>
        <dbReference type="ARBA" id="ARBA00022443"/>
    </source>
</evidence>
<dbReference type="InterPro" id="IPR027267">
    <property type="entry name" value="AH/BAR_dom_sf"/>
</dbReference>
<feature type="domain" description="REM-1" evidence="16">
    <location>
        <begin position="362"/>
        <end position="440"/>
    </location>
</feature>
<dbReference type="CTD" id="38534"/>
<dbReference type="CDD" id="cd11911">
    <property type="entry name" value="SH3_CIP4-like"/>
    <property type="match status" value="1"/>
</dbReference>
<feature type="region of interest" description="Disordered" evidence="13">
    <location>
        <begin position="436"/>
        <end position="557"/>
    </location>
</feature>
<feature type="compositionally biased region" description="Low complexity" evidence="13">
    <location>
        <begin position="503"/>
        <end position="519"/>
    </location>
</feature>
<dbReference type="GeneID" id="108665701"/>
<feature type="compositionally biased region" description="Pro residues" evidence="13">
    <location>
        <begin position="441"/>
        <end position="451"/>
    </location>
</feature>
<keyword evidence="9" id="KW-0472">Membrane</keyword>
<dbReference type="GO" id="GO:0006897">
    <property type="term" value="P:endocytosis"/>
    <property type="evidence" value="ECO:0007669"/>
    <property type="project" value="UniProtKB-KW"/>
</dbReference>